<evidence type="ECO:0000256" key="5">
    <source>
        <dbReference type="ARBA" id="ARBA00023242"/>
    </source>
</evidence>
<dbReference type="EMBL" id="JAMYWD010000006">
    <property type="protein sequence ID" value="KAJ4968018.1"/>
    <property type="molecule type" value="Genomic_DNA"/>
</dbReference>
<evidence type="ECO:0000256" key="4">
    <source>
        <dbReference type="ARBA" id="ARBA00023163"/>
    </source>
</evidence>
<keyword evidence="2" id="KW-0805">Transcription regulation</keyword>
<name>A0A9Q0KCI7_9MAGN</name>
<evidence type="ECO:0000259" key="7">
    <source>
        <dbReference type="PROSITE" id="PS50217"/>
    </source>
</evidence>
<dbReference type="CDD" id="cd14702">
    <property type="entry name" value="bZIP_plant_GBF1"/>
    <property type="match status" value="1"/>
</dbReference>
<evidence type="ECO:0000256" key="3">
    <source>
        <dbReference type="ARBA" id="ARBA00023125"/>
    </source>
</evidence>
<protein>
    <recommendedName>
        <fullName evidence="7">BZIP domain-containing protein</fullName>
    </recommendedName>
</protein>
<keyword evidence="3" id="KW-0238">DNA-binding</keyword>
<dbReference type="InterPro" id="IPR045314">
    <property type="entry name" value="bZIP_plant_GBF1"/>
</dbReference>
<dbReference type="Pfam" id="PF00170">
    <property type="entry name" value="bZIP_1"/>
    <property type="match status" value="1"/>
</dbReference>
<feature type="compositionally biased region" description="Basic and acidic residues" evidence="6">
    <location>
        <begin position="14"/>
        <end position="24"/>
    </location>
</feature>
<dbReference type="Gene3D" id="1.20.5.170">
    <property type="match status" value="1"/>
</dbReference>
<dbReference type="GO" id="GO:0005634">
    <property type="term" value="C:nucleus"/>
    <property type="evidence" value="ECO:0007669"/>
    <property type="project" value="UniProtKB-SubCell"/>
</dbReference>
<dbReference type="GO" id="GO:0003700">
    <property type="term" value="F:DNA-binding transcription factor activity"/>
    <property type="evidence" value="ECO:0007669"/>
    <property type="project" value="InterPro"/>
</dbReference>
<dbReference type="GO" id="GO:0000976">
    <property type="term" value="F:transcription cis-regulatory region binding"/>
    <property type="evidence" value="ECO:0007669"/>
    <property type="project" value="TreeGrafter"/>
</dbReference>
<organism evidence="8 9">
    <name type="scientific">Protea cynaroides</name>
    <dbReference type="NCBI Taxonomy" id="273540"/>
    <lineage>
        <taxon>Eukaryota</taxon>
        <taxon>Viridiplantae</taxon>
        <taxon>Streptophyta</taxon>
        <taxon>Embryophyta</taxon>
        <taxon>Tracheophyta</taxon>
        <taxon>Spermatophyta</taxon>
        <taxon>Magnoliopsida</taxon>
        <taxon>Proteales</taxon>
        <taxon>Proteaceae</taxon>
        <taxon>Protea</taxon>
    </lineage>
</organism>
<feature type="compositionally biased region" description="Polar residues" evidence="6">
    <location>
        <begin position="1"/>
        <end position="12"/>
    </location>
</feature>
<dbReference type="PROSITE" id="PS50217">
    <property type="entry name" value="BZIP"/>
    <property type="match status" value="1"/>
</dbReference>
<evidence type="ECO:0000256" key="1">
    <source>
        <dbReference type="ARBA" id="ARBA00004123"/>
    </source>
</evidence>
<dbReference type="InterPro" id="IPR046347">
    <property type="entry name" value="bZIP_sf"/>
</dbReference>
<sequence length="146" mass="16572">MSSAQPLTSSGSEGDPHYAVTDERKRKRMISNRESARRSRQRKQQHLDDLLGQVTQLQNQNSEIGQRAEAILQHYNQIESENQVLRARMLELNDRLGSLNTLIAFMEDTGDLSMNSPEISDPLLKPWQFPCPSQPIMASADMGPFF</sequence>
<evidence type="ECO:0000313" key="9">
    <source>
        <dbReference type="Proteomes" id="UP001141806"/>
    </source>
</evidence>
<evidence type="ECO:0000256" key="6">
    <source>
        <dbReference type="SAM" id="MobiDB-lite"/>
    </source>
</evidence>
<dbReference type="GO" id="GO:0046982">
    <property type="term" value="F:protein heterodimerization activity"/>
    <property type="evidence" value="ECO:0007669"/>
    <property type="project" value="UniProtKB-ARBA"/>
</dbReference>
<evidence type="ECO:0000256" key="2">
    <source>
        <dbReference type="ARBA" id="ARBA00023015"/>
    </source>
</evidence>
<dbReference type="GO" id="GO:0045893">
    <property type="term" value="P:positive regulation of DNA-templated transcription"/>
    <property type="evidence" value="ECO:0007669"/>
    <property type="project" value="TreeGrafter"/>
</dbReference>
<dbReference type="PROSITE" id="PS00036">
    <property type="entry name" value="BZIP_BASIC"/>
    <property type="match status" value="1"/>
</dbReference>
<keyword evidence="9" id="KW-1185">Reference proteome</keyword>
<comment type="subcellular location">
    <subcellularLocation>
        <location evidence="1">Nucleus</location>
    </subcellularLocation>
</comment>
<keyword evidence="5" id="KW-0539">Nucleus</keyword>
<gene>
    <name evidence="8" type="ORF">NE237_014719</name>
</gene>
<dbReference type="PANTHER" id="PTHR45764">
    <property type="entry name" value="BZIP TRANSCRIPTION FACTOR 44"/>
    <property type="match status" value="1"/>
</dbReference>
<dbReference type="FunFam" id="1.20.5.170:FF:000020">
    <property type="entry name" value="BZIP transcription factor"/>
    <property type="match status" value="1"/>
</dbReference>
<feature type="region of interest" description="Disordered" evidence="6">
    <location>
        <begin position="1"/>
        <end position="46"/>
    </location>
</feature>
<comment type="caution">
    <text evidence="8">The sequence shown here is derived from an EMBL/GenBank/DDBJ whole genome shotgun (WGS) entry which is preliminary data.</text>
</comment>
<dbReference type="PANTHER" id="PTHR45764:SF34">
    <property type="entry name" value="BZIP TRANSCRIPTION FACTOR 53"/>
    <property type="match status" value="1"/>
</dbReference>
<dbReference type="SMART" id="SM00338">
    <property type="entry name" value="BRLZ"/>
    <property type="match status" value="1"/>
</dbReference>
<dbReference type="InterPro" id="IPR004827">
    <property type="entry name" value="bZIP"/>
</dbReference>
<dbReference type="Proteomes" id="UP001141806">
    <property type="component" value="Unassembled WGS sequence"/>
</dbReference>
<keyword evidence="4" id="KW-0804">Transcription</keyword>
<proteinExistence type="predicted"/>
<dbReference type="OrthoDB" id="551672at2759"/>
<feature type="domain" description="BZIP" evidence="7">
    <location>
        <begin position="22"/>
        <end position="85"/>
    </location>
</feature>
<dbReference type="SUPFAM" id="SSF57959">
    <property type="entry name" value="Leucine zipper domain"/>
    <property type="match status" value="1"/>
</dbReference>
<dbReference type="AlphaFoldDB" id="A0A9Q0KCI7"/>
<evidence type="ECO:0000313" key="8">
    <source>
        <dbReference type="EMBL" id="KAJ4968018.1"/>
    </source>
</evidence>
<reference evidence="8" key="1">
    <citation type="journal article" date="2023" name="Plant J.">
        <title>The genome of the king protea, Protea cynaroides.</title>
        <authorList>
            <person name="Chang J."/>
            <person name="Duong T.A."/>
            <person name="Schoeman C."/>
            <person name="Ma X."/>
            <person name="Roodt D."/>
            <person name="Barker N."/>
            <person name="Li Z."/>
            <person name="Van de Peer Y."/>
            <person name="Mizrachi E."/>
        </authorList>
    </citation>
    <scope>NUCLEOTIDE SEQUENCE</scope>
    <source>
        <tissue evidence="8">Young leaves</tissue>
    </source>
</reference>
<accession>A0A9Q0KCI7</accession>